<feature type="transmembrane region" description="Helical" evidence="1">
    <location>
        <begin position="34"/>
        <end position="50"/>
    </location>
</feature>
<keyword evidence="1" id="KW-1133">Transmembrane helix</keyword>
<reference evidence="7" key="2">
    <citation type="submission" date="2015-04" db="EMBL/GenBank/DDBJ databases">
        <title>Draft Genome Sequences of Eight Spore-Forming Food Isolates of Bacillus cereus Genome sequencing.</title>
        <authorList>
            <person name="Krawcyk A.O."/>
            <person name="de Jong A."/>
            <person name="Eijlander R.T."/>
            <person name="Berendsen E.M."/>
            <person name="Holsappel S."/>
            <person name="Wells-Bennik M."/>
            <person name="Kuipers O.P."/>
        </authorList>
    </citation>
    <scope>NUCLEOTIDE SEQUENCE [LARGE SCALE GENOMIC DNA]</scope>
    <source>
        <strain evidence="7">B4147</strain>
    </source>
</reference>
<dbReference type="Proteomes" id="UP000223364">
    <property type="component" value="Unassembled WGS sequence"/>
</dbReference>
<reference evidence="2" key="3">
    <citation type="submission" date="2015-04" db="EMBL/GenBank/DDBJ databases">
        <authorList>
            <person name="Syromyatnikov M.Y."/>
            <person name="Popov V.N."/>
        </authorList>
    </citation>
    <scope>NUCLEOTIDE SEQUENCE</scope>
    <source>
        <strain evidence="2">B4147</strain>
    </source>
</reference>
<evidence type="ECO:0000313" key="10">
    <source>
        <dbReference type="Proteomes" id="UP000223364"/>
    </source>
</evidence>
<name>A0A0G8BVI3_9BACI</name>
<accession>A0A2A8AKY3</accession>
<dbReference type="EMBL" id="NUSP01000036">
    <property type="protein sequence ID" value="PHD56321.1"/>
    <property type="molecule type" value="Genomic_DNA"/>
</dbReference>
<dbReference type="Proteomes" id="UP000220045">
    <property type="component" value="Unassembled WGS sequence"/>
</dbReference>
<comment type="caution">
    <text evidence="2">The sequence shown here is derived from an EMBL/GenBank/DDBJ whole genome shotgun (WGS) entry which is preliminary data.</text>
</comment>
<dbReference type="AlphaFoldDB" id="A0A0G8BVI3"/>
<sequence length="51" mass="6006">MYRSFKDNPIKYILNLYTKINTFFGIQGSNTAQFLLYGMLFLVLIAFSLLY</sequence>
<dbReference type="Proteomes" id="UP000035350">
    <property type="component" value="Unassembled WGS sequence"/>
</dbReference>
<dbReference type="PATRIC" id="fig|1396.433.peg.849"/>
<dbReference type="EMBL" id="LCYN01000038">
    <property type="protein sequence ID" value="KKZ91074.1"/>
    <property type="molecule type" value="Genomic_DNA"/>
</dbReference>
<evidence type="ECO:0000313" key="9">
    <source>
        <dbReference type="Proteomes" id="UP000220111"/>
    </source>
</evidence>
<reference evidence="8 9" key="4">
    <citation type="submission" date="2017-09" db="EMBL/GenBank/DDBJ databases">
        <title>Large-scale bioinformatics analysis of Bacillus genomes uncovers conserved roles of natural products in bacterial physiology.</title>
        <authorList>
            <consortium name="Agbiome Team Llc"/>
            <person name="Bleich R.M."/>
            <person name="Grubbs K.J."/>
            <person name="Santa Maria K.C."/>
            <person name="Allen S.E."/>
            <person name="Farag S."/>
            <person name="Shank E.A."/>
            <person name="Bowers A."/>
        </authorList>
    </citation>
    <scope>NUCLEOTIDE SEQUENCE [LARGE SCALE GENOMIC DNA]</scope>
    <source>
        <strain evidence="4 8">AFS004017</strain>
        <strain evidence="5 10">AFS044295</strain>
        <strain evidence="3 9">AFS098222</strain>
    </source>
</reference>
<keyword evidence="11" id="KW-1185">Reference proteome</keyword>
<evidence type="ECO:0000313" key="2">
    <source>
        <dbReference type="EMBL" id="KKZ91074.1"/>
    </source>
</evidence>
<reference evidence="2 7" key="1">
    <citation type="journal article" date="2015" name="Genome Announc.">
        <title>Next-Generation Whole-Genome Sequencing of Eight Strains of Bacillus cereus, Isolated from Food.</title>
        <authorList>
            <person name="Krawczyk A.O."/>
            <person name="de Jong A."/>
            <person name="Eijlander R.T."/>
            <person name="Berendsen E.M."/>
            <person name="Holsappel S."/>
            <person name="Wells-Bennik M.H."/>
            <person name="Kuipers O.P."/>
        </authorList>
    </citation>
    <scope>NUCLEOTIDE SEQUENCE [LARGE SCALE GENOMIC DNA]</scope>
    <source>
        <strain evidence="2 7">B4147</strain>
    </source>
</reference>
<evidence type="ECO:0000256" key="1">
    <source>
        <dbReference type="SAM" id="Phobius"/>
    </source>
</evidence>
<organism evidence="2 7">
    <name type="scientific">Bacillus wiedmannii</name>
    <dbReference type="NCBI Taxonomy" id="1890302"/>
    <lineage>
        <taxon>Bacteria</taxon>
        <taxon>Bacillati</taxon>
        <taxon>Bacillota</taxon>
        <taxon>Bacilli</taxon>
        <taxon>Bacillales</taxon>
        <taxon>Bacillaceae</taxon>
        <taxon>Bacillus</taxon>
        <taxon>Bacillus cereus group</taxon>
    </lineage>
</organism>
<dbReference type="Proteomes" id="UP000220111">
    <property type="component" value="Unassembled WGS sequence"/>
</dbReference>
<reference evidence="6 11" key="5">
    <citation type="submission" date="2018-03" db="EMBL/GenBank/DDBJ databases">
        <title>Genotypic and phenotypic analysis of antagonistic Bacillus spp. isolated from rhizosphere soil of plants in Tibet.</title>
        <authorList>
            <person name="Borriss R."/>
            <person name="Lasch P."/>
            <person name="Wu L."/>
            <person name="Wu H."/>
            <person name="Gao X."/>
        </authorList>
    </citation>
    <scope>NUCLEOTIDE SEQUENCE [LARGE SCALE GENOMIC DNA]</scope>
    <source>
        <strain evidence="6 11">NMSW16</strain>
    </source>
</reference>
<evidence type="ECO:0000313" key="8">
    <source>
        <dbReference type="Proteomes" id="UP000220045"/>
    </source>
</evidence>
<keyword evidence="1" id="KW-0812">Transmembrane</keyword>
<dbReference type="Proteomes" id="UP000239236">
    <property type="component" value="Unassembled WGS sequence"/>
</dbReference>
<evidence type="ECO:0000313" key="5">
    <source>
        <dbReference type="EMBL" id="PHD56321.1"/>
    </source>
</evidence>
<evidence type="ECO:0000313" key="11">
    <source>
        <dbReference type="Proteomes" id="UP000239236"/>
    </source>
</evidence>
<dbReference type="EMBL" id="NUEL01000012">
    <property type="protein sequence ID" value="PEJ08736.1"/>
    <property type="molecule type" value="Genomic_DNA"/>
</dbReference>
<accession>A0A0G8BVI3</accession>
<evidence type="ECO:0000313" key="3">
    <source>
        <dbReference type="EMBL" id="PDY43024.1"/>
    </source>
</evidence>
<evidence type="ECO:0000313" key="6">
    <source>
        <dbReference type="EMBL" id="PRT35159.1"/>
    </source>
</evidence>
<gene>
    <name evidence="2" type="ORF">B4147_0898</name>
    <name evidence="6" type="ORF">C6357_30360</name>
    <name evidence="4" type="ORF">CN684_09930</name>
    <name evidence="5" type="ORF">COF57_27845</name>
    <name evidence="3" type="ORF">COO17_04530</name>
</gene>
<dbReference type="EMBL" id="PVRR01000020">
    <property type="protein sequence ID" value="PRT35159.1"/>
    <property type="molecule type" value="Genomic_DNA"/>
</dbReference>
<protein>
    <submittedName>
        <fullName evidence="2">Uncharacterized protein</fullName>
    </submittedName>
</protein>
<keyword evidence="1" id="KW-0472">Membrane</keyword>
<proteinExistence type="predicted"/>
<evidence type="ECO:0000313" key="7">
    <source>
        <dbReference type="Proteomes" id="UP000035350"/>
    </source>
</evidence>
<evidence type="ECO:0000313" key="4">
    <source>
        <dbReference type="EMBL" id="PEJ08736.1"/>
    </source>
</evidence>
<dbReference type="EMBL" id="NVPQ01000008">
    <property type="protein sequence ID" value="PDY43024.1"/>
    <property type="molecule type" value="Genomic_DNA"/>
</dbReference>